<evidence type="ECO:0000313" key="2">
    <source>
        <dbReference type="Proteomes" id="UP000598775"/>
    </source>
</evidence>
<accession>A0A917BCZ8</accession>
<dbReference type="RefSeq" id="WP_188680359.1">
    <property type="nucleotide sequence ID" value="NZ_BMGP01000006.1"/>
</dbReference>
<protein>
    <submittedName>
        <fullName evidence="1">Uncharacterized protein</fullName>
    </submittedName>
</protein>
<name>A0A917BCZ8_9MICO</name>
<organism evidence="1 2">
    <name type="scientific">Subtercola lobariae</name>
    <dbReference type="NCBI Taxonomy" id="1588641"/>
    <lineage>
        <taxon>Bacteria</taxon>
        <taxon>Bacillati</taxon>
        <taxon>Actinomycetota</taxon>
        <taxon>Actinomycetes</taxon>
        <taxon>Micrococcales</taxon>
        <taxon>Microbacteriaceae</taxon>
        <taxon>Subtercola</taxon>
    </lineage>
</organism>
<evidence type="ECO:0000313" key="1">
    <source>
        <dbReference type="EMBL" id="GGF37952.1"/>
    </source>
</evidence>
<dbReference type="Proteomes" id="UP000598775">
    <property type="component" value="Unassembled WGS sequence"/>
</dbReference>
<sequence>MPPANVAAHIYESIVENLELLQRLHAEGKIVMTPDSFNEEWRDETVAVEVATKALEWARDAVKWMITQ</sequence>
<comment type="caution">
    <text evidence="1">The sequence shown here is derived from an EMBL/GenBank/DDBJ whole genome shotgun (WGS) entry which is preliminary data.</text>
</comment>
<keyword evidence="2" id="KW-1185">Reference proteome</keyword>
<dbReference type="AlphaFoldDB" id="A0A917BCZ8"/>
<proteinExistence type="predicted"/>
<reference evidence="1 2" key="1">
    <citation type="journal article" date="2014" name="Int. J. Syst. Evol. Microbiol.">
        <title>Complete genome sequence of Corynebacterium casei LMG S-19264T (=DSM 44701T), isolated from a smear-ripened cheese.</title>
        <authorList>
            <consortium name="US DOE Joint Genome Institute (JGI-PGF)"/>
            <person name="Walter F."/>
            <person name="Albersmeier A."/>
            <person name="Kalinowski J."/>
            <person name="Ruckert C."/>
        </authorList>
    </citation>
    <scope>NUCLEOTIDE SEQUENCE [LARGE SCALE GENOMIC DNA]</scope>
    <source>
        <strain evidence="1 2">CGMCC 1.12976</strain>
    </source>
</reference>
<dbReference type="EMBL" id="BMGP01000006">
    <property type="protein sequence ID" value="GGF37952.1"/>
    <property type="molecule type" value="Genomic_DNA"/>
</dbReference>
<gene>
    <name evidence="1" type="ORF">GCM10011399_33680</name>
</gene>